<evidence type="ECO:0000256" key="7">
    <source>
        <dbReference type="ARBA" id="ARBA00023136"/>
    </source>
</evidence>
<protein>
    <submittedName>
        <fullName evidence="11">Cellulose-synthase-like C5</fullName>
    </submittedName>
</protein>
<dbReference type="GO" id="GO:0071555">
    <property type="term" value="P:cell wall organization"/>
    <property type="evidence" value="ECO:0007669"/>
    <property type="project" value="UniProtKB-KW"/>
</dbReference>
<evidence type="ECO:0000256" key="5">
    <source>
        <dbReference type="ARBA" id="ARBA00022989"/>
    </source>
</evidence>
<dbReference type="AlphaFoldDB" id="A0A4Y1R6I1"/>
<dbReference type="PANTHER" id="PTHR32044:SF80">
    <property type="entry name" value="XYLOGLUCAN GLYCOSYLTRANSFERASE 2-RELATED"/>
    <property type="match status" value="1"/>
</dbReference>
<evidence type="ECO:0000256" key="2">
    <source>
        <dbReference type="ARBA" id="ARBA00022676"/>
    </source>
</evidence>
<dbReference type="Gene3D" id="3.90.550.10">
    <property type="entry name" value="Spore Coat Polysaccharide Biosynthesis Protein SpsA, Chain A"/>
    <property type="match status" value="1"/>
</dbReference>
<evidence type="ECO:0000256" key="6">
    <source>
        <dbReference type="ARBA" id="ARBA00023034"/>
    </source>
</evidence>
<organism evidence="11">
    <name type="scientific">Prunus dulcis</name>
    <name type="common">Almond</name>
    <name type="synonym">Amygdalus dulcis</name>
    <dbReference type="NCBI Taxonomy" id="3755"/>
    <lineage>
        <taxon>Eukaryota</taxon>
        <taxon>Viridiplantae</taxon>
        <taxon>Streptophyta</taxon>
        <taxon>Embryophyta</taxon>
        <taxon>Tracheophyta</taxon>
        <taxon>Spermatophyta</taxon>
        <taxon>Magnoliopsida</taxon>
        <taxon>eudicotyledons</taxon>
        <taxon>Gunneridae</taxon>
        <taxon>Pentapetalae</taxon>
        <taxon>rosids</taxon>
        <taxon>fabids</taxon>
        <taxon>Rosales</taxon>
        <taxon>Rosaceae</taxon>
        <taxon>Amygdaloideae</taxon>
        <taxon>Amygdaleae</taxon>
        <taxon>Prunus</taxon>
    </lineage>
</organism>
<dbReference type="InterPro" id="IPR029044">
    <property type="entry name" value="Nucleotide-diphossugar_trans"/>
</dbReference>
<keyword evidence="6" id="KW-0333">Golgi apparatus</keyword>
<dbReference type="Pfam" id="PF13632">
    <property type="entry name" value="Glyco_trans_2_3"/>
    <property type="match status" value="1"/>
</dbReference>
<keyword evidence="4 9" id="KW-0812">Transmembrane</keyword>
<evidence type="ECO:0000313" key="11">
    <source>
        <dbReference type="EMBL" id="BBG99723.1"/>
    </source>
</evidence>
<proteinExistence type="predicted"/>
<dbReference type="SUPFAM" id="SSF53448">
    <property type="entry name" value="Nucleotide-diphospho-sugar transferases"/>
    <property type="match status" value="1"/>
</dbReference>
<sequence length="648" mass="74366">MAPSLDFSRWWAKGNTSKGNPVVVTMENPNYSVLEINGPDEVFRPVDKDRGKNAKQFTWVLLLKAHKAVGCVAWLGNILWSLLGSIKKRLIFGQGVTVENEKSGKGRTLYRTNSLHIPQTLEIKGWLHSVYFVWLEFRADYIAPAIQALTNFCVALFLIQSADRMLLCLGCFWIKFKKIKPRFEETPLKSDDLEGAGCYYPKVLVQIPMCNEREVYEQSISAVCQIDWPKERLLIQVLDDSDDDSIQWLIKEKTGYKAGNLKSAMNCDYVKDYEFVAIFDADFQPNPDFLKLTVPHFKDNPELGLVQARWAFVNRDENLLTRLQNINLCFHFEVEQQVNGVFLNFFGFNGTAGVWRIKALEESGGWLERTTVEDMDIAVRAHLNGWKFIFLNDVKVLCELPESYEAYKKQQHRWHSGPMHLFRLCLPAIISSKMMFWKKANLILLFFLLRKLILPFYSFTLFCIILPLTMFVPEAELSMWVICYVPVFMSFMNILPSLRSFPFIVPYLLFENTMSVTKFNAMVSGLFKLGSSYEWVVTKKAGRSSEPDLLAVEERESKAMNHPQLYRGTSDSGLSELNKLIEHQEAGPKPPVKKLNKIYKKELALAFLLLTAALRSLLSAQGVHFYFLLFQGVSFLLVGLDLIGEQMS</sequence>
<dbReference type="EMBL" id="AP019299">
    <property type="protein sequence ID" value="BBG99723.1"/>
    <property type="molecule type" value="Genomic_DNA"/>
</dbReference>
<evidence type="ECO:0000256" key="3">
    <source>
        <dbReference type="ARBA" id="ARBA00022679"/>
    </source>
</evidence>
<evidence type="ECO:0000259" key="10">
    <source>
        <dbReference type="Pfam" id="PF13632"/>
    </source>
</evidence>
<dbReference type="GO" id="GO:0000139">
    <property type="term" value="C:Golgi membrane"/>
    <property type="evidence" value="ECO:0007669"/>
    <property type="project" value="UniProtKB-SubCell"/>
</dbReference>
<feature type="transmembrane region" description="Helical" evidence="9">
    <location>
        <begin position="603"/>
        <end position="618"/>
    </location>
</feature>
<name>A0A4Y1R6I1_PRUDU</name>
<reference evidence="11" key="1">
    <citation type="journal article" date="2019" name="Science">
        <title>Mutation of a bHLH transcription factor allowed almond domestication.</title>
        <authorList>
            <person name="Sanchez-Perez R."/>
            <person name="Pavan S."/>
            <person name="Mazzeo R."/>
            <person name="Moldovan C."/>
            <person name="Aiese Cigliano R."/>
            <person name="Del Cueto J."/>
            <person name="Ricciardi F."/>
            <person name="Lotti C."/>
            <person name="Ricciardi L."/>
            <person name="Dicenta F."/>
            <person name="Lopez-Marques R.L."/>
            <person name="Lindberg Moller B."/>
        </authorList>
    </citation>
    <scope>NUCLEOTIDE SEQUENCE</scope>
</reference>
<keyword evidence="5 9" id="KW-1133">Transmembrane helix</keyword>
<dbReference type="PANTHER" id="PTHR32044">
    <property type="entry name" value="GLUCOMANNAN 4-BETA-MANNOSYLTRANSFERASE 9"/>
    <property type="match status" value="1"/>
</dbReference>
<gene>
    <name evidence="11" type="ORF">Prudu_009501</name>
</gene>
<evidence type="ECO:0000256" key="8">
    <source>
        <dbReference type="ARBA" id="ARBA00023316"/>
    </source>
</evidence>
<evidence type="ECO:0000256" key="4">
    <source>
        <dbReference type="ARBA" id="ARBA00022692"/>
    </source>
</evidence>
<feature type="transmembrane region" description="Helical" evidence="9">
    <location>
        <begin position="442"/>
        <end position="471"/>
    </location>
</feature>
<evidence type="ECO:0000256" key="1">
    <source>
        <dbReference type="ARBA" id="ARBA00004653"/>
    </source>
</evidence>
<dbReference type="GO" id="GO:0016757">
    <property type="term" value="F:glycosyltransferase activity"/>
    <property type="evidence" value="ECO:0007669"/>
    <property type="project" value="UniProtKB-KW"/>
</dbReference>
<feature type="domain" description="Glycosyltransferase 2-like" evidence="10">
    <location>
        <begin position="276"/>
        <end position="488"/>
    </location>
</feature>
<comment type="subcellular location">
    <subcellularLocation>
        <location evidence="1">Golgi apparatus membrane</location>
        <topology evidence="1">Multi-pass membrane protein</topology>
    </subcellularLocation>
</comment>
<keyword evidence="7 9" id="KW-0472">Membrane</keyword>
<accession>A0A4Y1R6I1</accession>
<dbReference type="InterPro" id="IPR001173">
    <property type="entry name" value="Glyco_trans_2-like"/>
</dbReference>
<keyword evidence="2" id="KW-0328">Glycosyltransferase</keyword>
<keyword evidence="8" id="KW-0961">Cell wall biogenesis/degradation</keyword>
<evidence type="ECO:0000256" key="9">
    <source>
        <dbReference type="SAM" id="Phobius"/>
    </source>
</evidence>
<keyword evidence="3" id="KW-0808">Transferase</keyword>